<proteinExistence type="predicted"/>
<evidence type="ECO:0000313" key="3">
    <source>
        <dbReference type="Proteomes" id="UP001194696"/>
    </source>
</evidence>
<reference evidence="2 3" key="1">
    <citation type="journal article" date="2020" name="Fungal Divers.">
        <title>Resolving the Mortierellaceae phylogeny through synthesis of multi-gene phylogenetics and phylogenomics.</title>
        <authorList>
            <person name="Vandepol N."/>
            <person name="Liber J."/>
            <person name="Desiro A."/>
            <person name="Na H."/>
            <person name="Kennedy M."/>
            <person name="Barry K."/>
            <person name="Grigoriev I.V."/>
            <person name="Miller A.N."/>
            <person name="O'Donnell K."/>
            <person name="Stajich J.E."/>
            <person name="Bonito G."/>
        </authorList>
    </citation>
    <scope>NUCLEOTIDE SEQUENCE [LARGE SCALE GENOMIC DNA]</scope>
    <source>
        <strain evidence="2 3">AD045</strain>
    </source>
</reference>
<comment type="caution">
    <text evidence="2">The sequence shown here is derived from an EMBL/GenBank/DDBJ whole genome shotgun (WGS) entry which is preliminary data.</text>
</comment>
<protein>
    <submittedName>
        <fullName evidence="2">Uncharacterized protein</fullName>
    </submittedName>
</protein>
<dbReference type="Proteomes" id="UP001194696">
    <property type="component" value="Unassembled WGS sequence"/>
</dbReference>
<evidence type="ECO:0000256" key="1">
    <source>
        <dbReference type="SAM" id="SignalP"/>
    </source>
</evidence>
<sequence>MLLIKTVLILCSASIALAAHAVVSGAIFDGVDTTDRSAEGCKIFQNPENHAAAAASILTYSASNANFRPADQPPKSLSSALDAFVKKASTFPGFKAKGETKGKLSLDGSFTQFEEAVRDELDCPLTARALRDLIPGYIEDKSLTDWTLSLVVLSKQKHTNEVNIKLARVSMTISREKSRTAYIPKQTASLVVMNFQVNSGVLISNADRFAEMMPLYRVHRFIDFFNSPKVVSDDEVIVHDSLSCFMQQQHQPQEQAILSW</sequence>
<gene>
    <name evidence="2" type="ORF">BGZ96_004207</name>
</gene>
<dbReference type="EMBL" id="JAAAIM010000002">
    <property type="protein sequence ID" value="KAG0298900.1"/>
    <property type="molecule type" value="Genomic_DNA"/>
</dbReference>
<name>A0ABQ7KGK9_9FUNG</name>
<evidence type="ECO:0000313" key="2">
    <source>
        <dbReference type="EMBL" id="KAG0298900.1"/>
    </source>
</evidence>
<feature type="signal peptide" evidence="1">
    <location>
        <begin position="1"/>
        <end position="18"/>
    </location>
</feature>
<organism evidence="2 3">
    <name type="scientific">Linnemannia gamsii</name>
    <dbReference type="NCBI Taxonomy" id="64522"/>
    <lineage>
        <taxon>Eukaryota</taxon>
        <taxon>Fungi</taxon>
        <taxon>Fungi incertae sedis</taxon>
        <taxon>Mucoromycota</taxon>
        <taxon>Mortierellomycotina</taxon>
        <taxon>Mortierellomycetes</taxon>
        <taxon>Mortierellales</taxon>
        <taxon>Mortierellaceae</taxon>
        <taxon>Linnemannia</taxon>
    </lineage>
</organism>
<feature type="chain" id="PRO_5046066201" evidence="1">
    <location>
        <begin position="19"/>
        <end position="260"/>
    </location>
</feature>
<accession>A0ABQ7KGK9</accession>
<keyword evidence="1" id="KW-0732">Signal</keyword>
<keyword evidence="3" id="KW-1185">Reference proteome</keyword>